<keyword evidence="1" id="KW-0472">Membrane</keyword>
<keyword evidence="3" id="KW-1185">Reference proteome</keyword>
<accession>A0A7W9LPG2</accession>
<organism evidence="2 3">
    <name type="scientific">Jiangella mangrovi</name>
    <dbReference type="NCBI Taxonomy" id="1524084"/>
    <lineage>
        <taxon>Bacteria</taxon>
        <taxon>Bacillati</taxon>
        <taxon>Actinomycetota</taxon>
        <taxon>Actinomycetes</taxon>
        <taxon>Jiangellales</taxon>
        <taxon>Jiangellaceae</taxon>
        <taxon>Jiangella</taxon>
    </lineage>
</organism>
<dbReference type="RefSeq" id="WP_184828051.1">
    <property type="nucleotide sequence ID" value="NZ_JACHMM010000001.1"/>
</dbReference>
<dbReference type="EMBL" id="JACHMM010000001">
    <property type="protein sequence ID" value="MBB5791350.1"/>
    <property type="molecule type" value="Genomic_DNA"/>
</dbReference>
<gene>
    <name evidence="2" type="ORF">HD601_005925</name>
</gene>
<evidence type="ECO:0000313" key="2">
    <source>
        <dbReference type="EMBL" id="MBB5791350.1"/>
    </source>
</evidence>
<evidence type="ECO:0000256" key="1">
    <source>
        <dbReference type="SAM" id="Phobius"/>
    </source>
</evidence>
<feature type="transmembrane region" description="Helical" evidence="1">
    <location>
        <begin position="184"/>
        <end position="203"/>
    </location>
</feature>
<dbReference type="Proteomes" id="UP000542813">
    <property type="component" value="Unassembled WGS sequence"/>
</dbReference>
<name>A0A7W9LPG2_9ACTN</name>
<reference evidence="2 3" key="1">
    <citation type="submission" date="2020-08" db="EMBL/GenBank/DDBJ databases">
        <title>Sequencing the genomes of 1000 actinobacteria strains.</title>
        <authorList>
            <person name="Klenk H.-P."/>
        </authorList>
    </citation>
    <scope>NUCLEOTIDE SEQUENCE [LARGE SCALE GENOMIC DNA]</scope>
    <source>
        <strain evidence="2 3">DSM 102122</strain>
    </source>
</reference>
<keyword evidence="1" id="KW-1133">Transmembrane helix</keyword>
<keyword evidence="1" id="KW-0812">Transmembrane</keyword>
<feature type="transmembrane region" description="Helical" evidence="1">
    <location>
        <begin position="139"/>
        <end position="163"/>
    </location>
</feature>
<protein>
    <submittedName>
        <fullName evidence="2">Uncharacterized protein</fullName>
    </submittedName>
</protein>
<proteinExistence type="predicted"/>
<dbReference type="AlphaFoldDB" id="A0A7W9LPG2"/>
<evidence type="ECO:0000313" key="3">
    <source>
        <dbReference type="Proteomes" id="UP000542813"/>
    </source>
</evidence>
<comment type="caution">
    <text evidence="2">The sequence shown here is derived from an EMBL/GenBank/DDBJ whole genome shotgun (WGS) entry which is preliminary data.</text>
</comment>
<feature type="transmembrane region" description="Helical" evidence="1">
    <location>
        <begin position="12"/>
        <end position="32"/>
    </location>
</feature>
<sequence>MLLSFGRPLHLLVIGVFGLFVGALFALLALAASSRPADLAGSPVCEHGFADRCVTERTVLAAADRVNAGNWLAGTRTWELTVQGGWPYGDHPSVSVRSQPSDDGLRAGRRVTAIFNGPDLLGLRLPSGVVLETELHPRFAVPVNAGVALLAGGIGLILVGFAVSTAREYGSWRVDAGAPVARPNVGMVVALLGVVAFAGARAYPRPAPIVFVLPIVVAVIVVLIVRARRTAQRWAWQERRGAVDPTKAMAALIAADPVPSRARRNGHLYLLARPAAPPEAALPGPARLAVDVERLLAAQGVADSWPGLRRLLWASDGGGDGDRVRLTHGVVAGRVDEDQLLVLTVTADGAVALTCGRGTAGPSIREPDVRELDPALVLGLIRTVLLLAGWQSGPGDHREWSLELYLDGLRGAVMRNGASPDVPPRPYRRDAHRQLIHASGRGLRERTDAVAGQLAALLLAGFGVPRG</sequence>
<feature type="transmembrane region" description="Helical" evidence="1">
    <location>
        <begin position="209"/>
        <end position="227"/>
    </location>
</feature>